<keyword evidence="3" id="KW-1185">Reference proteome</keyword>
<reference evidence="2 3" key="1">
    <citation type="submission" date="2024-08" db="EMBL/GenBank/DDBJ databases">
        <authorList>
            <person name="Cucini C."/>
            <person name="Frati F."/>
        </authorList>
    </citation>
    <scope>NUCLEOTIDE SEQUENCE [LARGE SCALE GENOMIC DNA]</scope>
</reference>
<dbReference type="EMBL" id="CAXLJM020000118">
    <property type="protein sequence ID" value="CAL8137463.1"/>
    <property type="molecule type" value="Genomic_DNA"/>
</dbReference>
<protein>
    <recommendedName>
        <fullName evidence="4">Biogenesis of lysosome-related organelles complex 1 subunit 3</fullName>
    </recommendedName>
</protein>
<sequence>MESVAIQQKLIVTGEDEESEGEIDIEFEKPVVVVPVNDPSLMHAGKGGEGDNAQISSGEAPESDLDDFDSTVSSNSVDDSVSTTTTGKILSSTWSQLLMPSGMIMHKTSSRIDPTVLKKQRDRNKSLRTNIFDKFLTPVINSSIRKIDRLSQGLSNSQMQVQDALFQSRIATANLLKLQAEIESFVEADHLRDLKTIDEIQGVRVEAR</sequence>
<evidence type="ECO:0000313" key="2">
    <source>
        <dbReference type="EMBL" id="CAL8137463.1"/>
    </source>
</evidence>
<dbReference type="Proteomes" id="UP001642540">
    <property type="component" value="Unassembled WGS sequence"/>
</dbReference>
<evidence type="ECO:0000313" key="3">
    <source>
        <dbReference type="Proteomes" id="UP001642540"/>
    </source>
</evidence>
<name>A0ABP1RWP0_9HEXA</name>
<comment type="caution">
    <text evidence="2">The sequence shown here is derived from an EMBL/GenBank/DDBJ whole genome shotgun (WGS) entry which is preliminary data.</text>
</comment>
<gene>
    <name evidence="2" type="ORF">ODALV1_LOCUS26925</name>
</gene>
<dbReference type="InterPro" id="IPR017245">
    <property type="entry name" value="BLOC-1_complex_su-3"/>
</dbReference>
<feature type="region of interest" description="Disordered" evidence="1">
    <location>
        <begin position="38"/>
        <end position="82"/>
    </location>
</feature>
<proteinExistence type="predicted"/>
<organism evidence="2 3">
    <name type="scientific">Orchesella dallaii</name>
    <dbReference type="NCBI Taxonomy" id="48710"/>
    <lineage>
        <taxon>Eukaryota</taxon>
        <taxon>Metazoa</taxon>
        <taxon>Ecdysozoa</taxon>
        <taxon>Arthropoda</taxon>
        <taxon>Hexapoda</taxon>
        <taxon>Collembola</taxon>
        <taxon>Entomobryomorpha</taxon>
        <taxon>Entomobryoidea</taxon>
        <taxon>Orchesellidae</taxon>
        <taxon>Orchesellinae</taxon>
        <taxon>Orchesella</taxon>
    </lineage>
</organism>
<dbReference type="Pfam" id="PF15753">
    <property type="entry name" value="BLOC1S3"/>
    <property type="match status" value="1"/>
</dbReference>
<feature type="compositionally biased region" description="Low complexity" evidence="1">
    <location>
        <begin position="70"/>
        <end position="82"/>
    </location>
</feature>
<evidence type="ECO:0000256" key="1">
    <source>
        <dbReference type="SAM" id="MobiDB-lite"/>
    </source>
</evidence>
<accession>A0ABP1RWP0</accession>
<evidence type="ECO:0008006" key="4">
    <source>
        <dbReference type="Google" id="ProtNLM"/>
    </source>
</evidence>